<dbReference type="RefSeq" id="WP_075024266.1">
    <property type="nucleotide sequence ID" value="NZ_FOVH01000021.1"/>
</dbReference>
<organism evidence="7 8">
    <name type="scientific">Actinomadura madurae</name>
    <dbReference type="NCBI Taxonomy" id="1993"/>
    <lineage>
        <taxon>Bacteria</taxon>
        <taxon>Bacillati</taxon>
        <taxon>Actinomycetota</taxon>
        <taxon>Actinomycetes</taxon>
        <taxon>Streptosporangiales</taxon>
        <taxon>Thermomonosporaceae</taxon>
        <taxon>Actinomadura</taxon>
    </lineage>
</organism>
<keyword evidence="3 5" id="KW-1133">Transmembrane helix</keyword>
<evidence type="ECO:0000256" key="5">
    <source>
        <dbReference type="SAM" id="Phobius"/>
    </source>
</evidence>
<dbReference type="InterPro" id="IPR009908">
    <property type="entry name" value="Methylamine_util_MauE"/>
</dbReference>
<keyword evidence="2 5" id="KW-0812">Transmembrane</keyword>
<dbReference type="AlphaFoldDB" id="A0A1I5VDK8"/>
<sequence length="288" mass="29382">MTVLAAAWPVLIVVLAAAVAGKVRDVGGFGRVIAGYRILPDRLGVPAAILVLAAETGAALLLALPITRRWGAVLAAALFAAFLGAMVSVLRRGMSVECGCFGANRPTPVGPASLARTGLLLLLSIAAVVAGPAGFSAVQPPLSVLALALVAAVPRLFPPVATPPAPREGTRFKLAAGPETVTDGPTLFALISPSCGLCTAMLPEFTEVAGRMRVVLVSAGPPDEIRAHLAAHDVRLPLVIDPDVFDANGIPWPPYAVVTDPDGTILAADGTDTLARLAALLDQAAINR</sequence>
<evidence type="ECO:0000256" key="1">
    <source>
        <dbReference type="ARBA" id="ARBA00004141"/>
    </source>
</evidence>
<evidence type="ECO:0000256" key="2">
    <source>
        <dbReference type="ARBA" id="ARBA00022692"/>
    </source>
</evidence>
<keyword evidence="4 5" id="KW-0472">Membrane</keyword>
<proteinExistence type="predicted"/>
<feature type="transmembrane region" description="Helical" evidence="5">
    <location>
        <begin position="71"/>
        <end position="94"/>
    </location>
</feature>
<dbReference type="GO" id="GO:0016020">
    <property type="term" value="C:membrane"/>
    <property type="evidence" value="ECO:0007669"/>
    <property type="project" value="UniProtKB-SubCell"/>
</dbReference>
<dbReference type="Gene3D" id="3.40.30.10">
    <property type="entry name" value="Glutaredoxin"/>
    <property type="match status" value="1"/>
</dbReference>
<dbReference type="eggNOG" id="COG0526">
    <property type="taxonomic scope" value="Bacteria"/>
</dbReference>
<dbReference type="InterPro" id="IPR013766">
    <property type="entry name" value="Thioredoxin_domain"/>
</dbReference>
<protein>
    <submittedName>
        <fullName evidence="7">Methylamine utilisation protein MauE</fullName>
    </submittedName>
</protein>
<dbReference type="PROSITE" id="PS51352">
    <property type="entry name" value="THIOREDOXIN_2"/>
    <property type="match status" value="1"/>
</dbReference>
<evidence type="ECO:0000313" key="8">
    <source>
        <dbReference type="Proteomes" id="UP000183413"/>
    </source>
</evidence>
<dbReference type="EMBL" id="FOVH01000021">
    <property type="protein sequence ID" value="SFQ05427.1"/>
    <property type="molecule type" value="Genomic_DNA"/>
</dbReference>
<gene>
    <name evidence="7" type="ORF">SAMN04489713_12184</name>
</gene>
<dbReference type="SUPFAM" id="SSF52833">
    <property type="entry name" value="Thioredoxin-like"/>
    <property type="match status" value="1"/>
</dbReference>
<dbReference type="InParanoid" id="A0A1I5VDK8"/>
<evidence type="ECO:0000313" key="7">
    <source>
        <dbReference type="EMBL" id="SFQ05427.1"/>
    </source>
</evidence>
<reference evidence="7 8" key="1">
    <citation type="submission" date="2016-10" db="EMBL/GenBank/DDBJ databases">
        <authorList>
            <person name="de Groot N.N."/>
        </authorList>
    </citation>
    <scope>NUCLEOTIDE SEQUENCE [LARGE SCALE GENOMIC DNA]</scope>
    <source>
        <strain evidence="7 8">DSM 43067</strain>
    </source>
</reference>
<comment type="subcellular location">
    <subcellularLocation>
        <location evidence="1">Membrane</location>
        <topology evidence="1">Multi-pass membrane protein</topology>
    </subcellularLocation>
</comment>
<dbReference type="STRING" id="1993.SAMN04489713_12184"/>
<dbReference type="UniPathway" id="UPA00895"/>
<evidence type="ECO:0000259" key="6">
    <source>
        <dbReference type="PROSITE" id="PS51352"/>
    </source>
</evidence>
<name>A0A1I5VDK8_9ACTN</name>
<accession>A0A1I5VDK8</accession>
<feature type="transmembrane region" description="Helical" evidence="5">
    <location>
        <begin position="114"/>
        <end position="135"/>
    </location>
</feature>
<evidence type="ECO:0000256" key="3">
    <source>
        <dbReference type="ARBA" id="ARBA00022989"/>
    </source>
</evidence>
<dbReference type="GO" id="GO:0030416">
    <property type="term" value="P:methylamine metabolic process"/>
    <property type="evidence" value="ECO:0007669"/>
    <property type="project" value="InterPro"/>
</dbReference>
<dbReference type="Pfam" id="PF07291">
    <property type="entry name" value="MauE"/>
    <property type="match status" value="1"/>
</dbReference>
<keyword evidence="8" id="KW-1185">Reference proteome</keyword>
<dbReference type="InterPro" id="IPR036249">
    <property type="entry name" value="Thioredoxin-like_sf"/>
</dbReference>
<evidence type="ECO:0000256" key="4">
    <source>
        <dbReference type="ARBA" id="ARBA00023136"/>
    </source>
</evidence>
<feature type="transmembrane region" description="Helical" evidence="5">
    <location>
        <begin position="44"/>
        <end position="64"/>
    </location>
</feature>
<feature type="domain" description="Thioredoxin" evidence="6">
    <location>
        <begin position="151"/>
        <end position="286"/>
    </location>
</feature>
<dbReference type="Proteomes" id="UP000183413">
    <property type="component" value="Unassembled WGS sequence"/>
</dbReference>